<dbReference type="RefSeq" id="WP_132371394.1">
    <property type="nucleotide sequence ID" value="NZ_SMAN01000006.1"/>
</dbReference>
<evidence type="ECO:0000313" key="7">
    <source>
        <dbReference type="Proteomes" id="UP000294650"/>
    </source>
</evidence>
<dbReference type="EMBL" id="SMAN01000006">
    <property type="protein sequence ID" value="TCT23597.1"/>
    <property type="molecule type" value="Genomic_DNA"/>
</dbReference>
<dbReference type="Proteomes" id="UP000294650">
    <property type="component" value="Unassembled WGS sequence"/>
</dbReference>
<dbReference type="CDD" id="cd03264">
    <property type="entry name" value="ABC_drug_resistance_like"/>
    <property type="match status" value="1"/>
</dbReference>
<organism evidence="6 7">
    <name type="scientific">Melghiribacillus thermohalophilus</name>
    <dbReference type="NCBI Taxonomy" id="1324956"/>
    <lineage>
        <taxon>Bacteria</taxon>
        <taxon>Bacillati</taxon>
        <taxon>Bacillota</taxon>
        <taxon>Bacilli</taxon>
        <taxon>Bacillales</taxon>
        <taxon>Bacillaceae</taxon>
        <taxon>Melghiribacillus</taxon>
    </lineage>
</organism>
<evidence type="ECO:0000256" key="1">
    <source>
        <dbReference type="ARBA" id="ARBA00005417"/>
    </source>
</evidence>
<evidence type="ECO:0000256" key="2">
    <source>
        <dbReference type="ARBA" id="ARBA00022448"/>
    </source>
</evidence>
<dbReference type="SUPFAM" id="SSF52540">
    <property type="entry name" value="P-loop containing nucleoside triphosphate hydrolases"/>
    <property type="match status" value="1"/>
</dbReference>
<keyword evidence="7" id="KW-1185">Reference proteome</keyword>
<keyword evidence="2" id="KW-0813">Transport</keyword>
<dbReference type="InterPro" id="IPR003439">
    <property type="entry name" value="ABC_transporter-like_ATP-bd"/>
</dbReference>
<dbReference type="PROSITE" id="PS00211">
    <property type="entry name" value="ABC_TRANSPORTER_1"/>
    <property type="match status" value="1"/>
</dbReference>
<dbReference type="InterPro" id="IPR003593">
    <property type="entry name" value="AAA+_ATPase"/>
</dbReference>
<name>A0A4R3N590_9BACI</name>
<accession>A0A4R3N590</accession>
<feature type="domain" description="ABC transporter" evidence="5">
    <location>
        <begin position="4"/>
        <end position="232"/>
    </location>
</feature>
<comment type="caution">
    <text evidence="6">The sequence shown here is derived from an EMBL/GenBank/DDBJ whole genome shotgun (WGS) entry which is preliminary data.</text>
</comment>
<dbReference type="SMART" id="SM00382">
    <property type="entry name" value="AAA"/>
    <property type="match status" value="1"/>
</dbReference>
<proteinExistence type="inferred from homology"/>
<comment type="similarity">
    <text evidence="1">Belongs to the ABC transporter superfamily.</text>
</comment>
<protein>
    <submittedName>
        <fullName evidence="6">ABC-type multidrug transport system ATPase subunit</fullName>
    </submittedName>
</protein>
<dbReference type="Pfam" id="PF00005">
    <property type="entry name" value="ABC_tran"/>
    <property type="match status" value="1"/>
</dbReference>
<dbReference type="InterPro" id="IPR017871">
    <property type="entry name" value="ABC_transporter-like_CS"/>
</dbReference>
<sequence>MSVISIEHLTKQFKKHTALHDLSLTIRGTFGLLGPNGAGKTTLMKILATILKPTSGRITYEGLDWSLHEMKVKQLIGYLPQHFSAYRSLNVNECLDHIAVLKGIKDKKERQSVIQDILSQVNLSEQSAVKIKHLSGGMMRRLGIAQALLGDPKILIVDEPTAGLDVEERARFRRVLKRLSKDRIIILSTHIVEDIETVCTNAGIINHGKFIQQGSLKDLIQLAENKVWKKVMNDSELDTLEEKHIISINIQEGEQVVRFLSDDPPEHSEPCTPTLEDAYLYLIRNDKH</sequence>
<dbReference type="OrthoDB" id="9804819at2"/>
<dbReference type="InterPro" id="IPR027417">
    <property type="entry name" value="P-loop_NTPase"/>
</dbReference>
<gene>
    <name evidence="6" type="ORF">EDD68_1067</name>
</gene>
<keyword evidence="3" id="KW-0547">Nucleotide-binding</keyword>
<dbReference type="GO" id="GO:0005524">
    <property type="term" value="F:ATP binding"/>
    <property type="evidence" value="ECO:0007669"/>
    <property type="project" value="UniProtKB-KW"/>
</dbReference>
<dbReference type="PANTHER" id="PTHR43335:SF2">
    <property type="entry name" value="ABC TRANSPORTER, ATP-BINDING PROTEIN"/>
    <property type="match status" value="1"/>
</dbReference>
<dbReference type="AlphaFoldDB" id="A0A4R3N590"/>
<dbReference type="GO" id="GO:0016887">
    <property type="term" value="F:ATP hydrolysis activity"/>
    <property type="evidence" value="ECO:0007669"/>
    <property type="project" value="InterPro"/>
</dbReference>
<keyword evidence="4" id="KW-0067">ATP-binding</keyword>
<evidence type="ECO:0000259" key="5">
    <source>
        <dbReference type="PROSITE" id="PS50893"/>
    </source>
</evidence>
<dbReference type="Gene3D" id="3.40.50.300">
    <property type="entry name" value="P-loop containing nucleotide triphosphate hydrolases"/>
    <property type="match status" value="1"/>
</dbReference>
<dbReference type="PROSITE" id="PS50893">
    <property type="entry name" value="ABC_TRANSPORTER_2"/>
    <property type="match status" value="1"/>
</dbReference>
<evidence type="ECO:0000313" key="6">
    <source>
        <dbReference type="EMBL" id="TCT23597.1"/>
    </source>
</evidence>
<dbReference type="PANTHER" id="PTHR43335">
    <property type="entry name" value="ABC TRANSPORTER, ATP-BINDING PROTEIN"/>
    <property type="match status" value="1"/>
</dbReference>
<evidence type="ECO:0000256" key="3">
    <source>
        <dbReference type="ARBA" id="ARBA00022741"/>
    </source>
</evidence>
<reference evidence="6 7" key="1">
    <citation type="submission" date="2019-03" db="EMBL/GenBank/DDBJ databases">
        <title>Genomic Encyclopedia of Type Strains, Phase IV (KMG-IV): sequencing the most valuable type-strain genomes for metagenomic binning, comparative biology and taxonomic classification.</title>
        <authorList>
            <person name="Goeker M."/>
        </authorList>
    </citation>
    <scope>NUCLEOTIDE SEQUENCE [LARGE SCALE GENOMIC DNA]</scope>
    <source>
        <strain evidence="6 7">DSM 25894</strain>
    </source>
</reference>
<evidence type="ECO:0000256" key="4">
    <source>
        <dbReference type="ARBA" id="ARBA00022840"/>
    </source>
</evidence>